<evidence type="ECO:0000256" key="4">
    <source>
        <dbReference type="ARBA" id="ARBA00023315"/>
    </source>
</evidence>
<gene>
    <name evidence="7" type="ORF">KL86DPRO_70121</name>
</gene>
<reference evidence="7" key="1">
    <citation type="submission" date="2016-04" db="EMBL/GenBank/DDBJ databases">
        <authorList>
            <person name="Evans L.H."/>
            <person name="Alamgir A."/>
            <person name="Owens N."/>
            <person name="Weber N.D."/>
            <person name="Virtaneva K."/>
            <person name="Barbian K."/>
            <person name="Babar A."/>
            <person name="Rosenke K."/>
        </authorList>
    </citation>
    <scope>NUCLEOTIDE SEQUENCE</scope>
    <source>
        <strain evidence="7">86</strain>
    </source>
</reference>
<sequence>MKLIFEPLRSTMERAAFACGEPALDAYLHRQARQDMDRAFATVIAACAYTDPEKIVGYYTLNAASIPLTDIPEDARRKMPRYSSIPAVCLGRLAVSREHQGKHMGTLLLIDALARSCRTELAWAVFFVEAKHDRAGDFYRKMMFQPFQDRPNSFWMHRKQAEAIVAKLRG</sequence>
<proteinExistence type="predicted"/>
<dbReference type="Gene3D" id="3.40.630.30">
    <property type="match status" value="1"/>
</dbReference>
<dbReference type="PANTHER" id="PTHR36449">
    <property type="entry name" value="ACETYLTRANSFERASE-RELATED"/>
    <property type="match status" value="1"/>
</dbReference>
<dbReference type="EMBL" id="FLUQ01000007">
    <property type="protein sequence ID" value="SBW10990.1"/>
    <property type="molecule type" value="Genomic_DNA"/>
</dbReference>
<dbReference type="AlphaFoldDB" id="A0A212KH04"/>
<keyword evidence="4" id="KW-0012">Acyltransferase</keyword>
<protein>
    <submittedName>
        <fullName evidence="7">Acetyltransferase</fullName>
    </submittedName>
</protein>
<evidence type="ECO:0000256" key="5">
    <source>
        <dbReference type="ARBA" id="ARBA00049880"/>
    </source>
</evidence>
<keyword evidence="2" id="KW-1277">Toxin-antitoxin system</keyword>
<evidence type="ECO:0000256" key="2">
    <source>
        <dbReference type="ARBA" id="ARBA00022649"/>
    </source>
</evidence>
<dbReference type="SUPFAM" id="SSF55729">
    <property type="entry name" value="Acyl-CoA N-acyltransferases (Nat)"/>
    <property type="match status" value="1"/>
</dbReference>
<name>A0A212KH04_9DELT</name>
<evidence type="ECO:0000259" key="6">
    <source>
        <dbReference type="Pfam" id="PF00583"/>
    </source>
</evidence>
<dbReference type="PANTHER" id="PTHR36449:SF1">
    <property type="entry name" value="ACETYLTRANSFERASE"/>
    <property type="match status" value="1"/>
</dbReference>
<keyword evidence="3 7" id="KW-0808">Transferase</keyword>
<comment type="catalytic activity">
    <reaction evidence="5">
        <text>glycyl-tRNA(Gly) + acetyl-CoA = N-acetylglycyl-tRNA(Gly) + CoA + H(+)</text>
        <dbReference type="Rhea" id="RHEA:81867"/>
        <dbReference type="Rhea" id="RHEA-COMP:9683"/>
        <dbReference type="Rhea" id="RHEA-COMP:19766"/>
        <dbReference type="ChEBI" id="CHEBI:15378"/>
        <dbReference type="ChEBI" id="CHEBI:57287"/>
        <dbReference type="ChEBI" id="CHEBI:57288"/>
        <dbReference type="ChEBI" id="CHEBI:78522"/>
        <dbReference type="ChEBI" id="CHEBI:232036"/>
    </reaction>
</comment>
<evidence type="ECO:0000256" key="3">
    <source>
        <dbReference type="ARBA" id="ARBA00022679"/>
    </source>
</evidence>
<evidence type="ECO:0000256" key="1">
    <source>
        <dbReference type="ARBA" id="ARBA00022491"/>
    </source>
</evidence>
<organism evidence="7">
    <name type="scientific">uncultured delta proteobacterium</name>
    <dbReference type="NCBI Taxonomy" id="34034"/>
    <lineage>
        <taxon>Bacteria</taxon>
        <taxon>Deltaproteobacteria</taxon>
        <taxon>environmental samples</taxon>
    </lineage>
</organism>
<feature type="domain" description="N-acetyltransferase" evidence="6">
    <location>
        <begin position="44"/>
        <end position="142"/>
    </location>
</feature>
<dbReference type="Pfam" id="PF00583">
    <property type="entry name" value="Acetyltransf_1"/>
    <property type="match status" value="1"/>
</dbReference>
<dbReference type="InterPro" id="IPR016181">
    <property type="entry name" value="Acyl_CoA_acyltransferase"/>
</dbReference>
<dbReference type="InterPro" id="IPR000182">
    <property type="entry name" value="GNAT_dom"/>
</dbReference>
<dbReference type="GO" id="GO:0016747">
    <property type="term" value="F:acyltransferase activity, transferring groups other than amino-acyl groups"/>
    <property type="evidence" value="ECO:0007669"/>
    <property type="project" value="InterPro"/>
</dbReference>
<evidence type="ECO:0000313" key="7">
    <source>
        <dbReference type="EMBL" id="SBW10990.1"/>
    </source>
</evidence>
<keyword evidence="1" id="KW-0678">Repressor</keyword>
<accession>A0A212KH04</accession>